<dbReference type="Proteomes" id="UP000307440">
    <property type="component" value="Unassembled WGS sequence"/>
</dbReference>
<dbReference type="OrthoDB" id="2973373at2759"/>
<proteinExistence type="predicted"/>
<name>A0A5C3KEQ5_COPMA</name>
<evidence type="ECO:0000313" key="2">
    <source>
        <dbReference type="Proteomes" id="UP000307440"/>
    </source>
</evidence>
<accession>A0A5C3KEQ5</accession>
<dbReference type="AlphaFoldDB" id="A0A5C3KEQ5"/>
<sequence length="305" mass="35361">MARHLPFPDRPFSHHPARITIQGWQDALDHKRVELVSLSQNLLSKFQEWLVISYKYCQYKNTSSLPTINEDFVIDASRKVSTVTKSTPMSEESEMTFDEWSQAWKHLLPLIQKYLNSDYDAWHAHYNLIHYAENRTYDIEIRNRCTFIGDDPGVLHKKIWKDLELCYLKNSVRDQVQEEIWTMTVMPTIAATTATVTVHIDGNTPFNNRIHKKTQQHLAAVSSVEIHHMFQDHAPTRLPQQVTHVISSDKNLEICGGTHKEDPIVSAGTIFQMHPTELHLWGTLVLTMRIQVSQHTILPFHLNLP</sequence>
<organism evidence="1 2">
    <name type="scientific">Coprinopsis marcescibilis</name>
    <name type="common">Agaric fungus</name>
    <name type="synonym">Psathyrella marcescibilis</name>
    <dbReference type="NCBI Taxonomy" id="230819"/>
    <lineage>
        <taxon>Eukaryota</taxon>
        <taxon>Fungi</taxon>
        <taxon>Dikarya</taxon>
        <taxon>Basidiomycota</taxon>
        <taxon>Agaricomycotina</taxon>
        <taxon>Agaricomycetes</taxon>
        <taxon>Agaricomycetidae</taxon>
        <taxon>Agaricales</taxon>
        <taxon>Agaricineae</taxon>
        <taxon>Psathyrellaceae</taxon>
        <taxon>Coprinopsis</taxon>
    </lineage>
</organism>
<dbReference type="EMBL" id="ML210391">
    <property type="protein sequence ID" value="TFK18576.1"/>
    <property type="molecule type" value="Genomic_DNA"/>
</dbReference>
<keyword evidence="2" id="KW-1185">Reference proteome</keyword>
<reference evidence="1 2" key="1">
    <citation type="journal article" date="2019" name="Nat. Ecol. Evol.">
        <title>Megaphylogeny resolves global patterns of mushroom evolution.</title>
        <authorList>
            <person name="Varga T."/>
            <person name="Krizsan K."/>
            <person name="Foldi C."/>
            <person name="Dima B."/>
            <person name="Sanchez-Garcia M."/>
            <person name="Sanchez-Ramirez S."/>
            <person name="Szollosi G.J."/>
            <person name="Szarkandi J.G."/>
            <person name="Papp V."/>
            <person name="Albert L."/>
            <person name="Andreopoulos W."/>
            <person name="Angelini C."/>
            <person name="Antonin V."/>
            <person name="Barry K.W."/>
            <person name="Bougher N.L."/>
            <person name="Buchanan P."/>
            <person name="Buyck B."/>
            <person name="Bense V."/>
            <person name="Catcheside P."/>
            <person name="Chovatia M."/>
            <person name="Cooper J."/>
            <person name="Damon W."/>
            <person name="Desjardin D."/>
            <person name="Finy P."/>
            <person name="Geml J."/>
            <person name="Haridas S."/>
            <person name="Hughes K."/>
            <person name="Justo A."/>
            <person name="Karasinski D."/>
            <person name="Kautmanova I."/>
            <person name="Kiss B."/>
            <person name="Kocsube S."/>
            <person name="Kotiranta H."/>
            <person name="LaButti K.M."/>
            <person name="Lechner B.E."/>
            <person name="Liimatainen K."/>
            <person name="Lipzen A."/>
            <person name="Lukacs Z."/>
            <person name="Mihaltcheva S."/>
            <person name="Morgado L.N."/>
            <person name="Niskanen T."/>
            <person name="Noordeloos M.E."/>
            <person name="Ohm R.A."/>
            <person name="Ortiz-Santana B."/>
            <person name="Ovrebo C."/>
            <person name="Racz N."/>
            <person name="Riley R."/>
            <person name="Savchenko A."/>
            <person name="Shiryaev A."/>
            <person name="Soop K."/>
            <person name="Spirin V."/>
            <person name="Szebenyi C."/>
            <person name="Tomsovsky M."/>
            <person name="Tulloss R.E."/>
            <person name="Uehling J."/>
            <person name="Grigoriev I.V."/>
            <person name="Vagvolgyi C."/>
            <person name="Papp T."/>
            <person name="Martin F.M."/>
            <person name="Miettinen O."/>
            <person name="Hibbett D.S."/>
            <person name="Nagy L.G."/>
        </authorList>
    </citation>
    <scope>NUCLEOTIDE SEQUENCE [LARGE SCALE GENOMIC DNA]</scope>
    <source>
        <strain evidence="1 2">CBS 121175</strain>
    </source>
</reference>
<gene>
    <name evidence="1" type="ORF">FA15DRAFT_660585</name>
</gene>
<protein>
    <submittedName>
        <fullName evidence="1">Uncharacterized protein</fullName>
    </submittedName>
</protein>
<evidence type="ECO:0000313" key="1">
    <source>
        <dbReference type="EMBL" id="TFK18576.1"/>
    </source>
</evidence>